<dbReference type="AlphaFoldDB" id="A0A371NVC1"/>
<accession>A0A371NVC1</accession>
<name>A0A371NVC1_9MICO</name>
<dbReference type="EMBL" id="QUAB01000033">
    <property type="protein sequence ID" value="REJ06554.1"/>
    <property type="molecule type" value="Genomic_DNA"/>
</dbReference>
<gene>
    <name evidence="1" type="ORF">DY023_05455</name>
</gene>
<dbReference type="OrthoDB" id="3827359at2"/>
<sequence length="198" mass="21781">MEWDHLFDDLEGQLASEWEAERAALDAESERLRISKLTLHDRLRALCGQASVVVLDLGDEHRLHATMRTIGADWIAVTIRNDPRPLIVPIAAIAGVGTDHGSLLGSLAETAELSPLRARMDLGFVLRDLARRRTTVALAVRDGGLQHGTIDRAGADHLDIALHDAGEPRRTSTVRGFRVVPFSSLRWIRAEQPGARLP</sequence>
<comment type="caution">
    <text evidence="1">The sequence shown here is derived from an EMBL/GenBank/DDBJ whole genome shotgun (WGS) entry which is preliminary data.</text>
</comment>
<protein>
    <submittedName>
        <fullName evidence="1">Uncharacterized protein</fullName>
    </submittedName>
</protein>
<proteinExistence type="predicted"/>
<dbReference type="RefSeq" id="WP_116241331.1">
    <property type="nucleotide sequence ID" value="NZ_QUAB01000033.1"/>
</dbReference>
<keyword evidence="2" id="KW-1185">Reference proteome</keyword>
<reference evidence="1 2" key="1">
    <citation type="submission" date="2018-08" db="EMBL/GenBank/DDBJ databases">
        <title>Isolation, diversity and antifungal activity of Actinobacteria from cow dung.</title>
        <authorList>
            <person name="Ling L."/>
        </authorList>
    </citation>
    <scope>NUCLEOTIDE SEQUENCE [LARGE SCALE GENOMIC DNA]</scope>
    <source>
        <strain evidence="1 2">NEAU-LLE</strain>
    </source>
</reference>
<evidence type="ECO:0000313" key="1">
    <source>
        <dbReference type="EMBL" id="REJ06554.1"/>
    </source>
</evidence>
<evidence type="ECO:0000313" key="2">
    <source>
        <dbReference type="Proteomes" id="UP000262172"/>
    </source>
</evidence>
<dbReference type="Proteomes" id="UP000262172">
    <property type="component" value="Unassembled WGS sequence"/>
</dbReference>
<organism evidence="1 2">
    <name type="scientific">Microbacterium bovistercoris</name>
    <dbReference type="NCBI Taxonomy" id="2293570"/>
    <lineage>
        <taxon>Bacteria</taxon>
        <taxon>Bacillati</taxon>
        <taxon>Actinomycetota</taxon>
        <taxon>Actinomycetes</taxon>
        <taxon>Micrococcales</taxon>
        <taxon>Microbacteriaceae</taxon>
        <taxon>Microbacterium</taxon>
    </lineage>
</organism>